<keyword evidence="8" id="KW-0496">Mitochondrion</keyword>
<evidence type="ECO:0000256" key="5">
    <source>
        <dbReference type="ARBA" id="ARBA00022679"/>
    </source>
</evidence>
<protein>
    <recommendedName>
        <fullName evidence="9">rRNA methyltransferase 1, mitochondrial</fullName>
    </recommendedName>
</protein>
<proteinExistence type="inferred from homology"/>
<dbReference type="EMBL" id="AP015034">
    <property type="protein sequence ID" value="BAT72873.1"/>
    <property type="molecule type" value="Genomic_DNA"/>
</dbReference>
<dbReference type="InterPro" id="IPR013123">
    <property type="entry name" value="SpoU_subst-bd"/>
</dbReference>
<dbReference type="SUPFAM" id="SSF55315">
    <property type="entry name" value="L30e-like"/>
    <property type="match status" value="1"/>
</dbReference>
<evidence type="ECO:0000256" key="4">
    <source>
        <dbReference type="ARBA" id="ARBA00022603"/>
    </source>
</evidence>
<dbReference type="PANTHER" id="PTHR46103">
    <property type="entry name" value="RRNA METHYLTRANSFERASE 1, MITOCHONDRIAL"/>
    <property type="match status" value="1"/>
</dbReference>
<dbReference type="PANTHER" id="PTHR46103:SF1">
    <property type="entry name" value="RRNA METHYLTRANSFERASE 1, MITOCHONDRIAL"/>
    <property type="match status" value="1"/>
</dbReference>
<dbReference type="InterPro" id="IPR029064">
    <property type="entry name" value="Ribosomal_eL30-like_sf"/>
</dbReference>
<name>A0A0S3QX46_PHAAN</name>
<reference evidence="11 12" key="1">
    <citation type="journal article" date="2015" name="Sci. Rep.">
        <title>The power of single molecule real-time sequencing technology in the de novo assembly of a eukaryotic genome.</title>
        <authorList>
            <person name="Sakai H."/>
            <person name="Naito K."/>
            <person name="Ogiso-Tanaka E."/>
            <person name="Takahashi Y."/>
            <person name="Iseki K."/>
            <person name="Muto C."/>
            <person name="Satou K."/>
            <person name="Teruya K."/>
            <person name="Shiroma A."/>
            <person name="Shimoji M."/>
            <person name="Hirano T."/>
            <person name="Itoh T."/>
            <person name="Kaga A."/>
            <person name="Tomooka N."/>
        </authorList>
    </citation>
    <scope>NUCLEOTIDE SEQUENCE [LARGE SCALE GENOMIC DNA]</scope>
    <source>
        <strain evidence="12">cv. Shumari</strain>
    </source>
</reference>
<dbReference type="GO" id="GO:0009507">
    <property type="term" value="C:chloroplast"/>
    <property type="evidence" value="ECO:0007669"/>
    <property type="project" value="TreeGrafter"/>
</dbReference>
<dbReference type="InterPro" id="IPR001537">
    <property type="entry name" value="SpoU_MeTrfase"/>
</dbReference>
<evidence type="ECO:0000256" key="7">
    <source>
        <dbReference type="ARBA" id="ARBA00022946"/>
    </source>
</evidence>
<keyword evidence="4" id="KW-0489">Methyltransferase</keyword>
<dbReference type="Pfam" id="PF00588">
    <property type="entry name" value="SpoU_methylase"/>
    <property type="match status" value="1"/>
</dbReference>
<dbReference type="FunFam" id="3.40.1280.10:FF:000032">
    <property type="entry name" value="rRNA methyltransferase 1, mitochondrial"/>
    <property type="match status" value="1"/>
</dbReference>
<sequence length="581" mass="63788">MYTNISKVQAFPFAAKISSQPKCFASPNALRSLSLPLAYNQNHILMIPTSHKFGTSEAGKLANPYGFMVQIARRYYRSRSGEKQLPWLEVANEVQGEGKVVEKAKMTRISASIQEGSAKKVSGKSSWEQSIERLDKSHKTTVPEIKPISATAATVSMKGGASAAASKERKSGLVEKAGEHRSDYGKRYVKYDDSDEEEVDDEMGEEIEDPRWDNIKNRFKGTVGAKVGTERPEFRRWNKQENWGRKTWKEATESTVPKIVGEGIYGVGPVLAALSADRREFYALYVQEGLDLSSNNRKKKDKKGFERVLKIAEKLDLSVKEASKHDLNMVVDNRPHQGLVLDASPLEMVKIKELDPVSVDEGKGSLWIALDEVTDPQNLGAIIRSSYFFGATGVVLCAKNSAPLSGVVSKASAGSLELMELRYCKNMMQFLVSSAENGWRVLGGSVSTKAISLDEVVPGPPTILVLGSEGTGLRPLVERSCTQLVRIPGNIPLDPNTSELDGESDDLNAQSSGREFLSFLAVESLNVSVAAGVLVHHLIGKKLVDSLPEDNKQSKVSGSTTPTVRQLRSFQTENIKNRNRE</sequence>
<gene>
    <name evidence="11" type="primary">Vigan.01G031600</name>
    <name evidence="11" type="ORF">VIGAN_01031600</name>
</gene>
<evidence type="ECO:0000256" key="9">
    <source>
        <dbReference type="ARBA" id="ARBA00034881"/>
    </source>
</evidence>
<keyword evidence="3" id="KW-0698">rRNA processing</keyword>
<dbReference type="CDD" id="cd18105">
    <property type="entry name" value="SpoU-like_MRM1"/>
    <property type="match status" value="1"/>
</dbReference>
<comment type="similarity">
    <text evidence="2">Belongs to the class IV-like SAM-binding methyltransferase superfamily. RNA methyltransferase TrmH family.</text>
</comment>
<evidence type="ECO:0000256" key="2">
    <source>
        <dbReference type="ARBA" id="ARBA00007228"/>
    </source>
</evidence>
<dbReference type="GO" id="GO:0016435">
    <property type="term" value="F:rRNA (guanine) methyltransferase activity"/>
    <property type="evidence" value="ECO:0007669"/>
    <property type="project" value="TreeGrafter"/>
</dbReference>
<dbReference type="SUPFAM" id="SSF75217">
    <property type="entry name" value="alpha/beta knot"/>
    <property type="match status" value="1"/>
</dbReference>
<evidence type="ECO:0000256" key="3">
    <source>
        <dbReference type="ARBA" id="ARBA00022552"/>
    </source>
</evidence>
<evidence type="ECO:0000256" key="8">
    <source>
        <dbReference type="ARBA" id="ARBA00023128"/>
    </source>
</evidence>
<dbReference type="Pfam" id="PF08032">
    <property type="entry name" value="SpoU_sub_bind"/>
    <property type="match status" value="1"/>
</dbReference>
<dbReference type="InterPro" id="IPR047261">
    <property type="entry name" value="MRM1_MeTrfase_dom"/>
</dbReference>
<dbReference type="Gene3D" id="3.30.1330.30">
    <property type="match status" value="1"/>
</dbReference>
<dbReference type="FunFam" id="3.30.1330.30:FF:000025">
    <property type="entry name" value="rRNA methyltransferase 1, mitochondrial"/>
    <property type="match status" value="1"/>
</dbReference>
<keyword evidence="12" id="KW-1185">Reference proteome</keyword>
<dbReference type="GO" id="GO:0005739">
    <property type="term" value="C:mitochondrion"/>
    <property type="evidence" value="ECO:0007669"/>
    <property type="project" value="UniProtKB-SubCell"/>
</dbReference>
<dbReference type="GO" id="GO:0003723">
    <property type="term" value="F:RNA binding"/>
    <property type="evidence" value="ECO:0007669"/>
    <property type="project" value="InterPro"/>
</dbReference>
<keyword evidence="5" id="KW-0808">Transferase</keyword>
<dbReference type="AlphaFoldDB" id="A0A0S3QX46"/>
<organism evidence="11 12">
    <name type="scientific">Vigna angularis var. angularis</name>
    <dbReference type="NCBI Taxonomy" id="157739"/>
    <lineage>
        <taxon>Eukaryota</taxon>
        <taxon>Viridiplantae</taxon>
        <taxon>Streptophyta</taxon>
        <taxon>Embryophyta</taxon>
        <taxon>Tracheophyta</taxon>
        <taxon>Spermatophyta</taxon>
        <taxon>Magnoliopsida</taxon>
        <taxon>eudicotyledons</taxon>
        <taxon>Gunneridae</taxon>
        <taxon>Pentapetalae</taxon>
        <taxon>rosids</taxon>
        <taxon>fabids</taxon>
        <taxon>Fabales</taxon>
        <taxon>Fabaceae</taxon>
        <taxon>Papilionoideae</taxon>
        <taxon>50 kb inversion clade</taxon>
        <taxon>NPAAA clade</taxon>
        <taxon>indigoferoid/millettioid clade</taxon>
        <taxon>Phaseoleae</taxon>
        <taxon>Vigna</taxon>
    </lineage>
</organism>
<feature type="domain" description="RNA 2-O ribose methyltransferase substrate binding" evidence="10">
    <location>
        <begin position="263"/>
        <end position="349"/>
    </location>
</feature>
<keyword evidence="6" id="KW-0949">S-adenosyl-L-methionine</keyword>
<evidence type="ECO:0000313" key="12">
    <source>
        <dbReference type="Proteomes" id="UP000291084"/>
    </source>
</evidence>
<accession>A0A0S3QX46</accession>
<dbReference type="Proteomes" id="UP000291084">
    <property type="component" value="Chromosome 1"/>
</dbReference>
<evidence type="ECO:0000259" key="10">
    <source>
        <dbReference type="SMART" id="SM00967"/>
    </source>
</evidence>
<dbReference type="OrthoDB" id="270651at2759"/>
<dbReference type="InterPro" id="IPR029028">
    <property type="entry name" value="Alpha/beta_knot_MTases"/>
</dbReference>
<evidence type="ECO:0000256" key="6">
    <source>
        <dbReference type="ARBA" id="ARBA00022691"/>
    </source>
</evidence>
<dbReference type="InterPro" id="IPR029026">
    <property type="entry name" value="tRNA_m1G_MTases_N"/>
</dbReference>
<keyword evidence="7" id="KW-0809">Transit peptide</keyword>
<comment type="subcellular location">
    <subcellularLocation>
        <location evidence="1">Mitochondrion</location>
    </subcellularLocation>
</comment>
<dbReference type="Gene3D" id="3.40.1280.10">
    <property type="match status" value="1"/>
</dbReference>
<evidence type="ECO:0000313" key="11">
    <source>
        <dbReference type="EMBL" id="BAT72873.1"/>
    </source>
</evidence>
<evidence type="ECO:0000256" key="1">
    <source>
        <dbReference type="ARBA" id="ARBA00004173"/>
    </source>
</evidence>
<dbReference type="InterPro" id="IPR047182">
    <property type="entry name" value="MRM1"/>
</dbReference>
<dbReference type="SMART" id="SM00967">
    <property type="entry name" value="SpoU_sub_bind"/>
    <property type="match status" value="1"/>
</dbReference>